<dbReference type="AlphaFoldDB" id="A0AAD2ABU1"/>
<evidence type="ECO:0000313" key="4">
    <source>
        <dbReference type="EMBL" id="CAI9783471.1"/>
    </source>
</evidence>
<dbReference type="PANTHER" id="PTHR38378">
    <property type="entry name" value="MYOSIN HEAVY CHAIN-LIKE PROTEIN"/>
    <property type="match status" value="1"/>
</dbReference>
<name>A0AAD2ABU1_9LAMI</name>
<dbReference type="PANTHER" id="PTHR38378:SF3">
    <property type="entry name" value="MYOSIN HEAVY CHAIN-LIKE PROTEIN"/>
    <property type="match status" value="1"/>
</dbReference>
<evidence type="ECO:0000256" key="2">
    <source>
        <dbReference type="SAM" id="MobiDB-lite"/>
    </source>
</evidence>
<organism evidence="4 5">
    <name type="scientific">Fraxinus pennsylvanica</name>
    <dbReference type="NCBI Taxonomy" id="56036"/>
    <lineage>
        <taxon>Eukaryota</taxon>
        <taxon>Viridiplantae</taxon>
        <taxon>Streptophyta</taxon>
        <taxon>Embryophyta</taxon>
        <taxon>Tracheophyta</taxon>
        <taxon>Spermatophyta</taxon>
        <taxon>Magnoliopsida</taxon>
        <taxon>eudicotyledons</taxon>
        <taxon>Gunneridae</taxon>
        <taxon>Pentapetalae</taxon>
        <taxon>asterids</taxon>
        <taxon>lamiids</taxon>
        <taxon>Lamiales</taxon>
        <taxon>Oleaceae</taxon>
        <taxon>Oleeae</taxon>
        <taxon>Fraxinus</taxon>
    </lineage>
</organism>
<feature type="coiled-coil region" evidence="1">
    <location>
        <begin position="150"/>
        <end position="184"/>
    </location>
</feature>
<evidence type="ECO:0000256" key="1">
    <source>
        <dbReference type="SAM" id="Coils"/>
    </source>
</evidence>
<keyword evidence="5" id="KW-1185">Reference proteome</keyword>
<evidence type="ECO:0000256" key="3">
    <source>
        <dbReference type="SAM" id="Phobius"/>
    </source>
</evidence>
<protein>
    <submittedName>
        <fullName evidence="4">Uncharacterized protein</fullName>
    </submittedName>
</protein>
<gene>
    <name evidence="4" type="ORF">FPE_LOCUS30992</name>
</gene>
<proteinExistence type="predicted"/>
<dbReference type="Proteomes" id="UP000834106">
    <property type="component" value="Chromosome 20"/>
</dbReference>
<reference evidence="4" key="1">
    <citation type="submission" date="2023-05" db="EMBL/GenBank/DDBJ databases">
        <authorList>
            <person name="Huff M."/>
        </authorList>
    </citation>
    <scope>NUCLEOTIDE SEQUENCE</scope>
</reference>
<feature type="region of interest" description="Disordered" evidence="2">
    <location>
        <begin position="1"/>
        <end position="21"/>
    </location>
</feature>
<keyword evidence="3" id="KW-0472">Membrane</keyword>
<keyword evidence="1" id="KW-0175">Coiled coil</keyword>
<keyword evidence="3" id="KW-1133">Transmembrane helix</keyword>
<keyword evidence="3" id="KW-0812">Transmembrane</keyword>
<accession>A0AAD2ABU1</accession>
<feature type="transmembrane region" description="Helical" evidence="3">
    <location>
        <begin position="352"/>
        <end position="374"/>
    </location>
</feature>
<evidence type="ECO:0000313" key="5">
    <source>
        <dbReference type="Proteomes" id="UP000834106"/>
    </source>
</evidence>
<dbReference type="EMBL" id="OU503055">
    <property type="protein sequence ID" value="CAI9783471.1"/>
    <property type="molecule type" value="Genomic_DNA"/>
</dbReference>
<sequence length="402" mass="45175">MNRVRVNSSPDLGPSSSTVKQSYDDSALEGVAAHLKLLLKLIQDHKDACSKEQNDSRRMLRVATMMTILDNVRTRIQKCQSFGNRKSELRRCNTDLRPNCIPKDKRPPEAITDEKERLRKQLSASLAARKSLEIMCSSLGKEKEIMAAELYRKVQELNEMEELVNELKARNGTLLEKVQSYANRSCVGDYQAQQIVDLNERSKELSDKLLRSLEGYRSVKRKLRGMQEENMVMRAAMDEMGAKVKTSLDRVRSFKERISSGYAESDDIKEEIIVLEDMFESFQHEGKCIDVKGEISASSETVTIEIAYRRRQQSARLLFAANTPEIYCVAAATASSLQQSVKPLWWRRQFNGISGAGVLLLCGALLVVAAVHLYRVGCVDGGVARGGVRWWCALGCEVVVAT</sequence>